<dbReference type="AlphaFoldDB" id="A0A410QCC5"/>
<keyword evidence="3 4" id="KW-0443">Lipid metabolism</keyword>
<feature type="domain" description="PNPLA" evidence="5">
    <location>
        <begin position="8"/>
        <end position="166"/>
    </location>
</feature>
<sequence>MSKPKIGLALGSGSARGLAHIGVLRALEENNINIDFFSGSSAGALIGGLYCTGISPKMLKGLAIQVDKKTWLDFTVPNKGIVKGDRIEEILKIITGSRNIEDLDKKISIVSTNLNNAEEVVFTSGPLYKAIRASISIPGVFEPVKFHNEVLVDGGVVDRLPVSVLKDMGADIIIASDVGFGSYQSRIFRIFDIIQQSIDIMSKRIYEEDKRLADIIIQIPLSHIDSFSFERVEECEEIGYNTTIKAISQIKEKINEVSNL</sequence>
<gene>
    <name evidence="6" type="ORF">EQM13_08240</name>
</gene>
<dbReference type="OrthoDB" id="9770965at2"/>
<reference evidence="7" key="1">
    <citation type="submission" date="2019-01" db="EMBL/GenBank/DDBJ databases">
        <title>Draft genomes of a novel of Sporanaerobacter strains.</title>
        <authorList>
            <person name="Ma S."/>
        </authorList>
    </citation>
    <scope>NUCLEOTIDE SEQUENCE [LARGE SCALE GENOMIC DNA]</scope>
    <source>
        <strain evidence="7">NJN-17</strain>
    </source>
</reference>
<evidence type="ECO:0000256" key="3">
    <source>
        <dbReference type="ARBA" id="ARBA00023098"/>
    </source>
</evidence>
<dbReference type="GO" id="GO:0016042">
    <property type="term" value="P:lipid catabolic process"/>
    <property type="evidence" value="ECO:0007669"/>
    <property type="project" value="UniProtKB-UniRule"/>
</dbReference>
<comment type="caution">
    <text evidence="4">Lacks conserved residue(s) required for the propagation of feature annotation.</text>
</comment>
<dbReference type="CDD" id="cd07205">
    <property type="entry name" value="Pat_PNPLA6_PNPLA7_NTE1_like"/>
    <property type="match status" value="1"/>
</dbReference>
<dbReference type="PANTHER" id="PTHR14226:SF76">
    <property type="entry name" value="NTE FAMILY PROTEIN RSSA"/>
    <property type="match status" value="1"/>
</dbReference>
<dbReference type="PROSITE" id="PS51635">
    <property type="entry name" value="PNPLA"/>
    <property type="match status" value="1"/>
</dbReference>
<dbReference type="Pfam" id="PF01734">
    <property type="entry name" value="Patatin"/>
    <property type="match status" value="1"/>
</dbReference>
<dbReference type="RefSeq" id="WP_128752423.1">
    <property type="nucleotide sequence ID" value="NZ_CP035282.1"/>
</dbReference>
<feature type="short sequence motif" description="DGA/G" evidence="4">
    <location>
        <begin position="153"/>
        <end position="155"/>
    </location>
</feature>
<name>A0A410QCC5_9FIRM</name>
<feature type="active site" description="Nucleophile" evidence="4">
    <location>
        <position position="41"/>
    </location>
</feature>
<evidence type="ECO:0000256" key="1">
    <source>
        <dbReference type="ARBA" id="ARBA00022801"/>
    </source>
</evidence>
<dbReference type="Proteomes" id="UP000287969">
    <property type="component" value="Chromosome"/>
</dbReference>
<protein>
    <submittedName>
        <fullName evidence="6">Patatin family protein</fullName>
    </submittedName>
</protein>
<keyword evidence="1 4" id="KW-0378">Hydrolase</keyword>
<feature type="short sequence motif" description="GXSXG" evidence="4">
    <location>
        <begin position="39"/>
        <end position="43"/>
    </location>
</feature>
<proteinExistence type="predicted"/>
<keyword evidence="2 4" id="KW-0442">Lipid degradation</keyword>
<dbReference type="Gene3D" id="3.40.1090.10">
    <property type="entry name" value="Cytosolic phospholipase A2 catalytic domain"/>
    <property type="match status" value="2"/>
</dbReference>
<evidence type="ECO:0000313" key="7">
    <source>
        <dbReference type="Proteomes" id="UP000287969"/>
    </source>
</evidence>
<keyword evidence="7" id="KW-1185">Reference proteome</keyword>
<evidence type="ECO:0000256" key="4">
    <source>
        <dbReference type="PROSITE-ProRule" id="PRU01161"/>
    </source>
</evidence>
<evidence type="ECO:0000259" key="5">
    <source>
        <dbReference type="PROSITE" id="PS51635"/>
    </source>
</evidence>
<evidence type="ECO:0000256" key="2">
    <source>
        <dbReference type="ARBA" id="ARBA00022963"/>
    </source>
</evidence>
<dbReference type="EMBL" id="CP035282">
    <property type="protein sequence ID" value="QAT61569.1"/>
    <property type="molecule type" value="Genomic_DNA"/>
</dbReference>
<dbReference type="InterPro" id="IPR050301">
    <property type="entry name" value="NTE"/>
</dbReference>
<dbReference type="InterPro" id="IPR002641">
    <property type="entry name" value="PNPLA_dom"/>
</dbReference>
<feature type="active site" description="Proton acceptor" evidence="4">
    <location>
        <position position="153"/>
    </location>
</feature>
<dbReference type="KEGG" id="spoa:EQM13_08240"/>
<dbReference type="SUPFAM" id="SSF52151">
    <property type="entry name" value="FabD/lysophospholipase-like"/>
    <property type="match status" value="1"/>
</dbReference>
<dbReference type="InterPro" id="IPR016035">
    <property type="entry name" value="Acyl_Trfase/lysoPLipase"/>
</dbReference>
<organism evidence="6 7">
    <name type="scientific">Acidilutibacter cellobiosedens</name>
    <dbReference type="NCBI Taxonomy" id="2507161"/>
    <lineage>
        <taxon>Bacteria</taxon>
        <taxon>Bacillati</taxon>
        <taxon>Bacillota</taxon>
        <taxon>Tissierellia</taxon>
        <taxon>Tissierellales</taxon>
        <taxon>Acidilutibacteraceae</taxon>
        <taxon>Acidilutibacter</taxon>
    </lineage>
</organism>
<evidence type="ECO:0000313" key="6">
    <source>
        <dbReference type="EMBL" id="QAT61569.1"/>
    </source>
</evidence>
<dbReference type="GO" id="GO:0016787">
    <property type="term" value="F:hydrolase activity"/>
    <property type="evidence" value="ECO:0007669"/>
    <property type="project" value="UniProtKB-UniRule"/>
</dbReference>
<accession>A0A410QCC5</accession>
<dbReference type="PANTHER" id="PTHR14226">
    <property type="entry name" value="NEUROPATHY TARGET ESTERASE/SWISS CHEESE D.MELANOGASTER"/>
    <property type="match status" value="1"/>
</dbReference>